<evidence type="ECO:0000313" key="3">
    <source>
        <dbReference type="Proteomes" id="UP000438448"/>
    </source>
</evidence>
<dbReference type="Gene3D" id="1.10.260.130">
    <property type="match status" value="1"/>
</dbReference>
<dbReference type="GO" id="GO:0004806">
    <property type="term" value="F:triacylglycerol lipase activity"/>
    <property type="evidence" value="ECO:0007669"/>
    <property type="project" value="InterPro"/>
</dbReference>
<dbReference type="PIRSF" id="PIRSF029171">
    <property type="entry name" value="Esterase_LipA"/>
    <property type="match status" value="1"/>
</dbReference>
<evidence type="ECO:0000313" key="2">
    <source>
        <dbReference type="EMBL" id="MQY23013.1"/>
    </source>
</evidence>
<protein>
    <submittedName>
        <fullName evidence="2">Putative inactive lipase</fullName>
    </submittedName>
</protein>
<gene>
    <name evidence="2" type="ORF">NRB20_61380</name>
</gene>
<dbReference type="EMBL" id="WEGK01000016">
    <property type="protein sequence ID" value="MQY23013.1"/>
    <property type="molecule type" value="Genomic_DNA"/>
</dbReference>
<dbReference type="RefSeq" id="WP_153414807.1">
    <property type="nucleotide sequence ID" value="NZ_WEGK01000016.1"/>
</dbReference>
<dbReference type="OrthoDB" id="9798122at2"/>
<organism evidence="2 3">
    <name type="scientific">Nocardia macrotermitis</name>
    <dbReference type="NCBI Taxonomy" id="2585198"/>
    <lineage>
        <taxon>Bacteria</taxon>
        <taxon>Bacillati</taxon>
        <taxon>Actinomycetota</taxon>
        <taxon>Actinomycetes</taxon>
        <taxon>Mycobacteriales</taxon>
        <taxon>Nocardiaceae</taxon>
        <taxon>Nocardia</taxon>
    </lineage>
</organism>
<dbReference type="Pfam" id="PF03583">
    <property type="entry name" value="LIP"/>
    <property type="match status" value="1"/>
</dbReference>
<dbReference type="InterPro" id="IPR005152">
    <property type="entry name" value="Lipase_secreted"/>
</dbReference>
<feature type="region of interest" description="Disordered" evidence="1">
    <location>
        <begin position="368"/>
        <end position="387"/>
    </location>
</feature>
<comment type="caution">
    <text evidence="2">The sequence shown here is derived from an EMBL/GenBank/DDBJ whole genome shotgun (WGS) entry which is preliminary data.</text>
</comment>
<keyword evidence="3" id="KW-1185">Reference proteome</keyword>
<dbReference type="AlphaFoldDB" id="A0A7K0DB41"/>
<name>A0A7K0DB41_9NOCA</name>
<dbReference type="Gene3D" id="3.40.50.1820">
    <property type="entry name" value="alpha/beta hydrolase"/>
    <property type="match status" value="1"/>
</dbReference>
<dbReference type="SUPFAM" id="SSF53474">
    <property type="entry name" value="alpha/beta-Hydrolases"/>
    <property type="match status" value="1"/>
</dbReference>
<dbReference type="Proteomes" id="UP000438448">
    <property type="component" value="Unassembled WGS sequence"/>
</dbReference>
<evidence type="ECO:0000256" key="1">
    <source>
        <dbReference type="SAM" id="MobiDB-lite"/>
    </source>
</evidence>
<dbReference type="PANTHER" id="PTHR34853:SF1">
    <property type="entry name" value="LIPASE 5"/>
    <property type="match status" value="1"/>
</dbReference>
<dbReference type="PANTHER" id="PTHR34853">
    <property type="match status" value="1"/>
</dbReference>
<reference evidence="2 3" key="1">
    <citation type="submission" date="2019-10" db="EMBL/GenBank/DDBJ databases">
        <title>Nocardia macrotermitis sp. nov. and Nocardia aurantia sp. nov., isolated from the gut of fungus growing-termite Macrotermes natalensis.</title>
        <authorList>
            <person name="Benndorf R."/>
            <person name="Schwitalla J."/>
            <person name="Martin K."/>
            <person name="De Beer W."/>
            <person name="Kaster A.-K."/>
            <person name="Vollmers J."/>
            <person name="Poulsen M."/>
            <person name="Beemelmanns C."/>
        </authorList>
    </citation>
    <scope>NUCLEOTIDE SEQUENCE [LARGE SCALE GENOMIC DNA]</scope>
    <source>
        <strain evidence="2 3">RB20</strain>
    </source>
</reference>
<dbReference type="InterPro" id="IPR029058">
    <property type="entry name" value="AB_hydrolase_fold"/>
</dbReference>
<accession>A0A7K0DB41</accession>
<dbReference type="GO" id="GO:0016042">
    <property type="term" value="P:lipid catabolic process"/>
    <property type="evidence" value="ECO:0007669"/>
    <property type="project" value="InterPro"/>
</dbReference>
<proteinExistence type="predicted"/>
<sequence>MTDIYYSPPAIERDRRAGDLLRIRPSFVPLLPRAGGAWQIVYLGTNSRGGVIPVSGIVILPETDTTTGHAGGSGSCGLLVFCPPFRGLGGRSVSQQLVLGDEPGAETDTAAIAAALEQGWVVAVPDGEGLGVDAGPHTFLASRAAGQIALDLARAAQGIPDLDTIESEVPVMPVTMWGYADGGRAVVAAGELHQRYAPELDLRGICAGAVVSDLAALGPATSDGIHAALGMAALVGLSRAYPHLALERVLTREGQQVAVEAGTLTSAELYERVRGPLAHWCRREDPWCDPVWQQVLAYEVLAHTATLAPLHLYHGHNDRVVPVRAGLRTLIAHRQRGTNVTWREYDAGHAETHALAVRDVLARLAENLTHTPHPGPGTDTPAPATHP</sequence>